<evidence type="ECO:0000313" key="1">
    <source>
        <dbReference type="EMBL" id="AIC11481.1"/>
    </source>
</evidence>
<reference evidence="1 2" key="1">
    <citation type="submission" date="2013-08" db="EMBL/GenBank/DDBJ databases">
        <authorList>
            <person name="Stouthamer R."/>
            <person name="Nunney L."/>
        </authorList>
    </citation>
    <scope>NUCLEOTIDE SEQUENCE [LARGE SCALE GENOMIC DNA]</scope>
    <source>
        <strain evidence="2">ann-1</strain>
    </source>
</reference>
<evidence type="ECO:0000313" key="2">
    <source>
        <dbReference type="Proteomes" id="UP000027215"/>
    </source>
</evidence>
<organism evidence="1 2">
    <name type="scientific">Xylella fastidiosa subsp. sandyi Ann-1</name>
    <dbReference type="NCBI Taxonomy" id="155920"/>
    <lineage>
        <taxon>Bacteria</taxon>
        <taxon>Pseudomonadati</taxon>
        <taxon>Pseudomonadota</taxon>
        <taxon>Gammaproteobacteria</taxon>
        <taxon>Lysobacterales</taxon>
        <taxon>Lysobacteraceae</taxon>
        <taxon>Xylella</taxon>
    </lineage>
</organism>
<sequence length="65" mass="7734">MKIECIGLKCAQPFYNAHLKNTSAFLVRFQSQEIRETRVFSFPVFLAPLCDLNPNFWKNRFEQLH</sequence>
<dbReference type="HOGENOM" id="CLU_2848903_0_0_6"/>
<protein>
    <submittedName>
        <fullName evidence="1">Uncharacterized protein</fullName>
    </submittedName>
</protein>
<accession>A0A060HDL8</accession>
<name>A0A060HDL8_XYLFS</name>
<dbReference type="Proteomes" id="UP000027215">
    <property type="component" value="Chromosome"/>
</dbReference>
<dbReference type="EMBL" id="CP006696">
    <property type="protein sequence ID" value="AIC11481.1"/>
    <property type="molecule type" value="Genomic_DNA"/>
</dbReference>
<proteinExistence type="predicted"/>
<dbReference type="AlphaFoldDB" id="A0A060HDL8"/>
<dbReference type="KEGG" id="xfs:D934_09835"/>
<gene>
    <name evidence="1" type="ORF">D934_09835</name>
</gene>
<dbReference type="PATRIC" id="fig|155920.8.peg.2296"/>